<dbReference type="GeneID" id="77811906"/>
<feature type="signal peptide" evidence="1">
    <location>
        <begin position="1"/>
        <end position="16"/>
    </location>
</feature>
<keyword evidence="1" id="KW-0732">Signal</keyword>
<dbReference type="RefSeq" id="XP_053022235.1">
    <property type="nucleotide sequence ID" value="XM_053171011.1"/>
</dbReference>
<keyword evidence="3" id="KW-1185">Reference proteome</keyword>
<accession>A0ABY7CNR9</accession>
<name>A0ABY7CNR9_9BASI</name>
<sequence>MTVATVLLIELALIHRYPGAFHATANWIRKDKAATVTGRAALPTFDRSDNYRASQAMTINNERFGTLFER</sequence>
<evidence type="ECO:0000313" key="2">
    <source>
        <dbReference type="EMBL" id="WAQ86680.1"/>
    </source>
</evidence>
<proteinExistence type="predicted"/>
<evidence type="ECO:0000313" key="3">
    <source>
        <dbReference type="Proteomes" id="UP001164743"/>
    </source>
</evidence>
<protein>
    <submittedName>
        <fullName evidence="2">Uncharacterized protein</fullName>
    </submittedName>
</protein>
<dbReference type="Proteomes" id="UP001164743">
    <property type="component" value="Chromosome 7A"/>
</dbReference>
<dbReference type="EMBL" id="CP110427">
    <property type="protein sequence ID" value="WAQ86680.1"/>
    <property type="molecule type" value="Genomic_DNA"/>
</dbReference>
<organism evidence="2 3">
    <name type="scientific">Puccinia triticina</name>
    <dbReference type="NCBI Taxonomy" id="208348"/>
    <lineage>
        <taxon>Eukaryota</taxon>
        <taxon>Fungi</taxon>
        <taxon>Dikarya</taxon>
        <taxon>Basidiomycota</taxon>
        <taxon>Pucciniomycotina</taxon>
        <taxon>Pucciniomycetes</taxon>
        <taxon>Pucciniales</taxon>
        <taxon>Pucciniaceae</taxon>
        <taxon>Puccinia</taxon>
    </lineage>
</organism>
<reference evidence="2" key="1">
    <citation type="submission" date="2022-10" db="EMBL/GenBank/DDBJ databases">
        <title>Puccinia triticina Genome sequencing and assembly.</title>
        <authorList>
            <person name="Li C."/>
        </authorList>
    </citation>
    <scope>NUCLEOTIDE SEQUENCE</scope>
    <source>
        <strain evidence="2">Pt15</strain>
    </source>
</reference>
<evidence type="ECO:0000256" key="1">
    <source>
        <dbReference type="SAM" id="SignalP"/>
    </source>
</evidence>
<gene>
    <name evidence="2" type="ORF">PtA15_7A408</name>
</gene>
<feature type="chain" id="PRO_5046801204" evidence="1">
    <location>
        <begin position="17"/>
        <end position="70"/>
    </location>
</feature>